<dbReference type="InterPro" id="IPR001841">
    <property type="entry name" value="Znf_RING"/>
</dbReference>
<reference evidence="23" key="1">
    <citation type="submission" date="2021-10" db="EMBL/GenBank/DDBJ databases">
        <title>De novo Genome Assembly of Clathrus columnatus (Basidiomycota, Fungi) Using Illumina and Nanopore Sequence Data.</title>
        <authorList>
            <person name="Ogiso-Tanaka E."/>
            <person name="Itagaki H."/>
            <person name="Hosoya T."/>
            <person name="Hosaka K."/>
        </authorList>
    </citation>
    <scope>NUCLEOTIDE SEQUENCE</scope>
    <source>
        <strain evidence="23">MO-923</strain>
    </source>
</reference>
<dbReference type="SMART" id="SM00734">
    <property type="entry name" value="ZnF_Rad18"/>
    <property type="match status" value="1"/>
</dbReference>
<evidence type="ECO:0000256" key="8">
    <source>
        <dbReference type="ARBA" id="ARBA00022723"/>
    </source>
</evidence>
<dbReference type="GO" id="GO:0006281">
    <property type="term" value="P:DNA repair"/>
    <property type="evidence" value="ECO:0007669"/>
    <property type="project" value="UniProtKB-KW"/>
</dbReference>
<keyword evidence="10 19" id="KW-0863">Zinc-finger</keyword>
<dbReference type="PROSITE" id="PS50089">
    <property type="entry name" value="ZF_RING_2"/>
    <property type="match status" value="1"/>
</dbReference>
<dbReference type="PROSITE" id="PS00518">
    <property type="entry name" value="ZF_RING_1"/>
    <property type="match status" value="1"/>
</dbReference>
<dbReference type="FunFam" id="3.30.40.10:FF:000172">
    <property type="entry name" value="E3 ubiquitin-protein ligase RAD18"/>
    <property type="match status" value="1"/>
</dbReference>
<evidence type="ECO:0000259" key="22">
    <source>
        <dbReference type="PROSITE" id="PS50800"/>
    </source>
</evidence>
<evidence type="ECO:0000313" key="24">
    <source>
        <dbReference type="Proteomes" id="UP001050691"/>
    </source>
</evidence>
<evidence type="ECO:0000256" key="7">
    <source>
        <dbReference type="ARBA" id="ARBA00022679"/>
    </source>
</evidence>
<keyword evidence="12" id="KW-0862">Zinc</keyword>
<evidence type="ECO:0000256" key="12">
    <source>
        <dbReference type="ARBA" id="ARBA00022833"/>
    </source>
</evidence>
<dbReference type="EC" id="2.3.2.27" evidence="5"/>
<dbReference type="GO" id="GO:0006301">
    <property type="term" value="P:DNA damage tolerance"/>
    <property type="evidence" value="ECO:0007669"/>
    <property type="project" value="InterPro"/>
</dbReference>
<keyword evidence="14" id="KW-0234">DNA repair</keyword>
<evidence type="ECO:0000256" key="11">
    <source>
        <dbReference type="ARBA" id="ARBA00022786"/>
    </source>
</evidence>
<dbReference type="SUPFAM" id="SSF57850">
    <property type="entry name" value="RING/U-box"/>
    <property type="match status" value="1"/>
</dbReference>
<feature type="domain" description="RING-type" evidence="21">
    <location>
        <begin position="29"/>
        <end position="68"/>
    </location>
</feature>
<dbReference type="Gene3D" id="3.30.40.10">
    <property type="entry name" value="Zinc/RING finger domain, C3HC4 (zinc finger)"/>
    <property type="match status" value="1"/>
</dbReference>
<dbReference type="GO" id="GO:0006513">
    <property type="term" value="P:protein monoubiquitination"/>
    <property type="evidence" value="ECO:0007669"/>
    <property type="project" value="InterPro"/>
</dbReference>
<dbReference type="Proteomes" id="UP001050691">
    <property type="component" value="Unassembled WGS sequence"/>
</dbReference>
<proteinExistence type="inferred from homology"/>
<keyword evidence="24" id="KW-1185">Reference proteome</keyword>
<dbReference type="Gene3D" id="3.30.160.60">
    <property type="entry name" value="Classic Zinc Finger"/>
    <property type="match status" value="1"/>
</dbReference>
<evidence type="ECO:0000256" key="20">
    <source>
        <dbReference type="SAM" id="MobiDB-lite"/>
    </source>
</evidence>
<feature type="compositionally biased region" description="Basic and acidic residues" evidence="20">
    <location>
        <begin position="284"/>
        <end position="297"/>
    </location>
</feature>
<evidence type="ECO:0000256" key="9">
    <source>
        <dbReference type="ARBA" id="ARBA00022763"/>
    </source>
</evidence>
<dbReference type="PROSITE" id="PS50800">
    <property type="entry name" value="SAP"/>
    <property type="match status" value="1"/>
</dbReference>
<dbReference type="InterPro" id="IPR013083">
    <property type="entry name" value="Znf_RING/FYVE/PHD"/>
</dbReference>
<keyword evidence="13" id="KW-0238">DNA-binding</keyword>
<accession>A0AAV5AJW5</accession>
<dbReference type="Pfam" id="PF02037">
    <property type="entry name" value="SAP"/>
    <property type="match status" value="1"/>
</dbReference>
<dbReference type="PANTHER" id="PTHR14134">
    <property type="entry name" value="E3 UBIQUITIN-PROTEIN LIGASE RAD18"/>
    <property type="match status" value="1"/>
</dbReference>
<dbReference type="PANTHER" id="PTHR14134:SF2">
    <property type="entry name" value="E3 UBIQUITIN-PROTEIN LIGASE RAD18"/>
    <property type="match status" value="1"/>
</dbReference>
<name>A0AAV5AJW5_9AGAM</name>
<evidence type="ECO:0000256" key="5">
    <source>
        <dbReference type="ARBA" id="ARBA00012483"/>
    </source>
</evidence>
<evidence type="ECO:0000256" key="17">
    <source>
        <dbReference type="ARBA" id="ARBA00074353"/>
    </source>
</evidence>
<dbReference type="AlphaFoldDB" id="A0AAV5AJW5"/>
<dbReference type="InterPro" id="IPR017907">
    <property type="entry name" value="Znf_RING_CS"/>
</dbReference>
<sequence length="335" mass="37905">MDPHELADVTDPSDFPLEVLKKLDSTFRCTICKEFFEAPVLLTQCGHTFCSLCIRNQLPNKPECPLCKKATKETHLVRNVMFGEAIDTWCKAREDIESIPSTSKRKLDDVICIYNSTSEAEEDISSKPKKRKTKEEVSCPICFRHVLMSSINSHIDNGCKGYLAREDPKLGGSDKLKSKAAWNSIFKQDKRKIYNSPQDSEIPDHDSKLPKVSYGTLTLSGLKTLLSDFGLSTTGDKDALIARHERWIAIYNANLDRAHPKSLGELKTRLEEVEETVNRPAPKRISDEKDWTKKNQDQFKSLIEQAGNGAKRKRGDDESNNQNIPESSSERSERT</sequence>
<keyword evidence="15" id="KW-0539">Nucleus</keyword>
<evidence type="ECO:0000256" key="16">
    <source>
        <dbReference type="ARBA" id="ARBA00031783"/>
    </source>
</evidence>
<dbReference type="InterPro" id="IPR003034">
    <property type="entry name" value="SAP_dom"/>
</dbReference>
<dbReference type="SMART" id="SM00513">
    <property type="entry name" value="SAP"/>
    <property type="match status" value="1"/>
</dbReference>
<keyword evidence="11" id="KW-0833">Ubl conjugation pathway</keyword>
<evidence type="ECO:0000256" key="3">
    <source>
        <dbReference type="ARBA" id="ARBA00004906"/>
    </source>
</evidence>
<comment type="catalytic activity">
    <reaction evidence="1">
        <text>S-ubiquitinyl-[E2 ubiquitin-conjugating enzyme]-L-cysteine + [acceptor protein]-L-lysine = [E2 ubiquitin-conjugating enzyme]-L-cysteine + N(6)-ubiquitinyl-[acceptor protein]-L-lysine.</text>
        <dbReference type="EC" id="2.3.2.27"/>
    </reaction>
</comment>
<organism evidence="23 24">
    <name type="scientific">Clathrus columnatus</name>
    <dbReference type="NCBI Taxonomy" id="1419009"/>
    <lineage>
        <taxon>Eukaryota</taxon>
        <taxon>Fungi</taxon>
        <taxon>Dikarya</taxon>
        <taxon>Basidiomycota</taxon>
        <taxon>Agaricomycotina</taxon>
        <taxon>Agaricomycetes</taxon>
        <taxon>Phallomycetidae</taxon>
        <taxon>Phallales</taxon>
        <taxon>Clathraceae</taxon>
        <taxon>Clathrus</taxon>
    </lineage>
</organism>
<keyword evidence="7" id="KW-0808">Transferase</keyword>
<feature type="domain" description="SAP" evidence="22">
    <location>
        <begin position="214"/>
        <end position="248"/>
    </location>
</feature>
<evidence type="ECO:0000256" key="1">
    <source>
        <dbReference type="ARBA" id="ARBA00000900"/>
    </source>
</evidence>
<evidence type="ECO:0000256" key="19">
    <source>
        <dbReference type="PROSITE-ProRule" id="PRU00175"/>
    </source>
</evidence>
<evidence type="ECO:0000256" key="18">
    <source>
        <dbReference type="ARBA" id="ARBA00082369"/>
    </source>
</evidence>
<evidence type="ECO:0000256" key="4">
    <source>
        <dbReference type="ARBA" id="ARBA00009506"/>
    </source>
</evidence>
<dbReference type="GO" id="GO:0061630">
    <property type="term" value="F:ubiquitin protein ligase activity"/>
    <property type="evidence" value="ECO:0007669"/>
    <property type="project" value="UniProtKB-EC"/>
</dbReference>
<dbReference type="GO" id="GO:0097505">
    <property type="term" value="C:Rad6-Rad18 complex"/>
    <property type="evidence" value="ECO:0007669"/>
    <property type="project" value="TreeGrafter"/>
</dbReference>
<feature type="region of interest" description="Disordered" evidence="20">
    <location>
        <begin position="274"/>
        <end position="335"/>
    </location>
</feature>
<evidence type="ECO:0000256" key="14">
    <source>
        <dbReference type="ARBA" id="ARBA00023204"/>
    </source>
</evidence>
<dbReference type="GO" id="GO:0003697">
    <property type="term" value="F:single-stranded DNA binding"/>
    <property type="evidence" value="ECO:0007669"/>
    <property type="project" value="InterPro"/>
</dbReference>
<keyword evidence="8" id="KW-0479">Metal-binding</keyword>
<evidence type="ECO:0000256" key="10">
    <source>
        <dbReference type="ARBA" id="ARBA00022771"/>
    </source>
</evidence>
<comment type="caution">
    <text evidence="23">The sequence shown here is derived from an EMBL/GenBank/DDBJ whole genome shotgun (WGS) entry which is preliminary data.</text>
</comment>
<dbReference type="InterPro" id="IPR006642">
    <property type="entry name" value="Rad18_UBZ4"/>
</dbReference>
<dbReference type="SMART" id="SM00184">
    <property type="entry name" value="RING"/>
    <property type="match status" value="1"/>
</dbReference>
<dbReference type="EMBL" id="BPWL01000007">
    <property type="protein sequence ID" value="GJJ12250.1"/>
    <property type="molecule type" value="Genomic_DNA"/>
</dbReference>
<dbReference type="Pfam" id="PF13923">
    <property type="entry name" value="zf-C3HC4_2"/>
    <property type="match status" value="1"/>
</dbReference>
<comment type="similarity">
    <text evidence="4">Belongs to the RAD18 family.</text>
</comment>
<gene>
    <name evidence="23" type="ORF">Clacol_006491</name>
</gene>
<protein>
    <recommendedName>
        <fullName evidence="6">Postreplication repair E3 ubiquitin-protein ligase RAD18</fullName>
        <ecNumber evidence="5">2.3.2.27</ecNumber>
    </recommendedName>
    <alternativeName>
        <fullName evidence="17">Postreplication repair E3 ubiquitin-protein ligase rad18</fullName>
    </alternativeName>
    <alternativeName>
        <fullName evidence="16 18">RING-type E3 ubiquitin transferase RAD18</fullName>
    </alternativeName>
</protein>
<dbReference type="GO" id="GO:0008270">
    <property type="term" value="F:zinc ion binding"/>
    <property type="evidence" value="ECO:0007669"/>
    <property type="project" value="UniProtKB-KW"/>
</dbReference>
<keyword evidence="9" id="KW-0227">DNA damage</keyword>
<evidence type="ECO:0000259" key="21">
    <source>
        <dbReference type="PROSITE" id="PS50089"/>
    </source>
</evidence>
<dbReference type="GO" id="GO:0005634">
    <property type="term" value="C:nucleus"/>
    <property type="evidence" value="ECO:0007669"/>
    <property type="project" value="UniProtKB-SubCell"/>
</dbReference>
<comment type="subcellular location">
    <subcellularLocation>
        <location evidence="2">Nucleus</location>
    </subcellularLocation>
</comment>
<dbReference type="InterPro" id="IPR039577">
    <property type="entry name" value="Rad18"/>
</dbReference>
<evidence type="ECO:0000256" key="13">
    <source>
        <dbReference type="ARBA" id="ARBA00023125"/>
    </source>
</evidence>
<evidence type="ECO:0000256" key="2">
    <source>
        <dbReference type="ARBA" id="ARBA00004123"/>
    </source>
</evidence>
<evidence type="ECO:0000256" key="15">
    <source>
        <dbReference type="ARBA" id="ARBA00023242"/>
    </source>
</evidence>
<evidence type="ECO:0000313" key="23">
    <source>
        <dbReference type="EMBL" id="GJJ12250.1"/>
    </source>
</evidence>
<comment type="pathway">
    <text evidence="3">Protein modification; protein ubiquitination.</text>
</comment>
<evidence type="ECO:0000256" key="6">
    <source>
        <dbReference type="ARBA" id="ARBA00015551"/>
    </source>
</evidence>